<dbReference type="EMBL" id="JACLCP010000003">
    <property type="protein sequence ID" value="MBC2845604.1"/>
    <property type="molecule type" value="Genomic_DNA"/>
</dbReference>
<evidence type="ECO:0000313" key="2">
    <source>
        <dbReference type="Proteomes" id="UP000533900"/>
    </source>
</evidence>
<dbReference type="RefSeq" id="WP_185789325.1">
    <property type="nucleotide sequence ID" value="NZ_JACLCP010000003.1"/>
</dbReference>
<proteinExistence type="predicted"/>
<reference evidence="1" key="1">
    <citation type="submission" date="2020-08" db="EMBL/GenBank/DDBJ databases">
        <title>Winogradskyella ouciana sp. nov., isolated from the hadal seawater of the Mariana Trench.</title>
        <authorList>
            <person name="He X."/>
        </authorList>
    </citation>
    <scope>NUCLEOTIDE SEQUENCE [LARGE SCALE GENOMIC DNA]</scope>
    <source>
        <strain evidence="1">KCTC 52348</strain>
    </source>
</reference>
<sequence>MKIKNLILFTFLTFIYSCNGQEQVKRKPVTTKYRTYGGELSRPSQSEIRLDSSLVINQFNERNFEILKRYISGNPRWEIRKEKKYKTVNGKHVQYEVVYAIRKEERNGNYETTLNGYYSNFNGSSDIYQTRVIVSFGNYYGHGRDTSYVTYANPKKRNIKTIIEAEHSGTPGNSSYLILKGNSINIEVYEQSKKLEREFTIQALKELNFELSMVLENANEINTTGISPLKEFYPLQPDSNYFDIEDGMQPGIYVVKAGLSIKEKGIVYVKAFNSKTNERLSADRMTPRTTRELGWSENGKSIFPYESDLTVYEGDWSNKYKARFEIWFQPENGDEIKLTEKDRMINGWQR</sequence>
<dbReference type="PROSITE" id="PS51257">
    <property type="entry name" value="PROKAR_LIPOPROTEIN"/>
    <property type="match status" value="1"/>
</dbReference>
<evidence type="ECO:0000313" key="1">
    <source>
        <dbReference type="EMBL" id="MBC2845604.1"/>
    </source>
</evidence>
<gene>
    <name evidence="1" type="ORF">H7F21_10920</name>
</gene>
<keyword evidence="2" id="KW-1185">Reference proteome</keyword>
<accession>A0A842IUM6</accession>
<organism evidence="1 2">
    <name type="scientific">Winogradskyella flava</name>
    <dbReference type="NCBI Taxonomy" id="1884876"/>
    <lineage>
        <taxon>Bacteria</taxon>
        <taxon>Pseudomonadati</taxon>
        <taxon>Bacteroidota</taxon>
        <taxon>Flavobacteriia</taxon>
        <taxon>Flavobacteriales</taxon>
        <taxon>Flavobacteriaceae</taxon>
        <taxon>Winogradskyella</taxon>
    </lineage>
</organism>
<name>A0A842IUM6_9FLAO</name>
<comment type="caution">
    <text evidence="1">The sequence shown here is derived from an EMBL/GenBank/DDBJ whole genome shotgun (WGS) entry which is preliminary data.</text>
</comment>
<protein>
    <submittedName>
        <fullName evidence="1">Uncharacterized protein</fullName>
    </submittedName>
</protein>
<dbReference type="Proteomes" id="UP000533900">
    <property type="component" value="Unassembled WGS sequence"/>
</dbReference>
<dbReference type="AlphaFoldDB" id="A0A842IUM6"/>